<keyword evidence="6" id="KW-0863">Zinc-finger</keyword>
<dbReference type="SUPFAM" id="SSF57903">
    <property type="entry name" value="FYVE/PHD zinc finger"/>
    <property type="match status" value="1"/>
</dbReference>
<evidence type="ECO:0000256" key="2">
    <source>
        <dbReference type="ARBA" id="ARBA00010107"/>
    </source>
</evidence>
<dbReference type="PANTHER" id="PTHR10615">
    <property type="entry name" value="HISTONE ACETYLTRANSFERASE"/>
    <property type="match status" value="1"/>
</dbReference>
<comment type="caution">
    <text evidence="15">The sequence shown here is derived from an EMBL/GenBank/DDBJ whole genome shotgun (WGS) entry which is preliminary data.</text>
</comment>
<dbReference type="InterPro" id="IPR016181">
    <property type="entry name" value="Acyl_CoA_acyltransferase"/>
</dbReference>
<feature type="active site" description="Proton donor/acceptor" evidence="11">
    <location>
        <position position="651"/>
    </location>
</feature>
<comment type="catalytic activity">
    <reaction evidence="12">
        <text>L-lysyl-[protein] + acetyl-CoA = N(6)-acetyl-L-lysyl-[protein] + CoA + H(+)</text>
        <dbReference type="Rhea" id="RHEA:45948"/>
        <dbReference type="Rhea" id="RHEA-COMP:9752"/>
        <dbReference type="Rhea" id="RHEA-COMP:10731"/>
        <dbReference type="ChEBI" id="CHEBI:15378"/>
        <dbReference type="ChEBI" id="CHEBI:29969"/>
        <dbReference type="ChEBI" id="CHEBI:57287"/>
        <dbReference type="ChEBI" id="CHEBI:57288"/>
        <dbReference type="ChEBI" id="CHEBI:61930"/>
        <dbReference type="EC" id="2.3.1.48"/>
    </reaction>
</comment>
<evidence type="ECO:0000313" key="16">
    <source>
        <dbReference type="Proteomes" id="UP001432027"/>
    </source>
</evidence>
<feature type="compositionally biased region" description="Basic and acidic residues" evidence="13">
    <location>
        <begin position="75"/>
        <end position="100"/>
    </location>
</feature>
<evidence type="ECO:0000256" key="9">
    <source>
        <dbReference type="ARBA" id="ARBA00022990"/>
    </source>
</evidence>
<evidence type="ECO:0000256" key="13">
    <source>
        <dbReference type="SAM" id="MobiDB-lite"/>
    </source>
</evidence>
<dbReference type="InterPro" id="IPR002717">
    <property type="entry name" value="HAT_MYST-type"/>
</dbReference>
<evidence type="ECO:0000259" key="14">
    <source>
        <dbReference type="PROSITE" id="PS51726"/>
    </source>
</evidence>
<evidence type="ECO:0000256" key="11">
    <source>
        <dbReference type="PIRSR" id="PIRSR602717-51"/>
    </source>
</evidence>
<dbReference type="SUPFAM" id="SSF55729">
    <property type="entry name" value="Acyl-CoA N-acyltransferases (Nat)"/>
    <property type="match status" value="1"/>
</dbReference>
<evidence type="ECO:0000256" key="4">
    <source>
        <dbReference type="ARBA" id="ARBA00022679"/>
    </source>
</evidence>
<evidence type="ECO:0000256" key="6">
    <source>
        <dbReference type="ARBA" id="ARBA00022771"/>
    </source>
</evidence>
<protein>
    <recommendedName>
        <fullName evidence="3 12">Histone acetyltransferase</fullName>
        <ecNumber evidence="3 12">2.3.1.48</ecNumber>
    </recommendedName>
</protein>
<dbReference type="Proteomes" id="UP001432027">
    <property type="component" value="Unassembled WGS sequence"/>
</dbReference>
<dbReference type="Gene3D" id="1.10.10.10">
    <property type="entry name" value="Winged helix-like DNA-binding domain superfamily/Winged helix DNA-binding domain"/>
    <property type="match status" value="1"/>
</dbReference>
<gene>
    <name evidence="15" type="ORF">PENTCL1PPCAC_6380</name>
</gene>
<dbReference type="GO" id="GO:0006357">
    <property type="term" value="P:regulation of transcription by RNA polymerase II"/>
    <property type="evidence" value="ECO:0007669"/>
    <property type="project" value="TreeGrafter"/>
</dbReference>
<feature type="domain" description="MYST-type HAT" evidence="14">
    <location>
        <begin position="471"/>
        <end position="746"/>
    </location>
</feature>
<keyword evidence="10 12" id="KW-0539">Nucleus</keyword>
<evidence type="ECO:0000256" key="8">
    <source>
        <dbReference type="ARBA" id="ARBA00022853"/>
    </source>
</evidence>
<evidence type="ECO:0000256" key="1">
    <source>
        <dbReference type="ARBA" id="ARBA00004123"/>
    </source>
</evidence>
<dbReference type="AlphaFoldDB" id="A0AAV5SNQ1"/>
<dbReference type="GO" id="GO:0010485">
    <property type="term" value="F:histone H4 acetyltransferase activity"/>
    <property type="evidence" value="ECO:0007669"/>
    <property type="project" value="TreeGrafter"/>
</dbReference>
<dbReference type="InterPro" id="IPR011011">
    <property type="entry name" value="Znf_FYVE_PHD"/>
</dbReference>
<keyword evidence="5" id="KW-0479">Metal-binding</keyword>
<dbReference type="EC" id="2.3.1.48" evidence="3 12"/>
<dbReference type="GO" id="GO:0010484">
    <property type="term" value="F:histone H3 acetyltransferase activity"/>
    <property type="evidence" value="ECO:0007669"/>
    <property type="project" value="TreeGrafter"/>
</dbReference>
<dbReference type="GO" id="GO:0003712">
    <property type="term" value="F:transcription coregulator activity"/>
    <property type="evidence" value="ECO:0007669"/>
    <property type="project" value="TreeGrafter"/>
</dbReference>
<accession>A0AAV5SNQ1</accession>
<name>A0AAV5SNQ1_9BILA</name>
<feature type="region of interest" description="Disordered" evidence="13">
    <location>
        <begin position="324"/>
        <end position="345"/>
    </location>
</feature>
<evidence type="ECO:0000256" key="10">
    <source>
        <dbReference type="ARBA" id="ARBA00023242"/>
    </source>
</evidence>
<organism evidence="15 16">
    <name type="scientific">Pristionchus entomophagus</name>
    <dbReference type="NCBI Taxonomy" id="358040"/>
    <lineage>
        <taxon>Eukaryota</taxon>
        <taxon>Metazoa</taxon>
        <taxon>Ecdysozoa</taxon>
        <taxon>Nematoda</taxon>
        <taxon>Chromadorea</taxon>
        <taxon>Rhabditida</taxon>
        <taxon>Rhabditina</taxon>
        <taxon>Diplogasteromorpha</taxon>
        <taxon>Diplogasteroidea</taxon>
        <taxon>Neodiplogasteridae</taxon>
        <taxon>Pristionchus</taxon>
    </lineage>
</organism>
<feature type="region of interest" description="Disordered" evidence="13">
    <location>
        <begin position="440"/>
        <end position="472"/>
    </location>
</feature>
<comment type="similarity">
    <text evidence="2 12">Belongs to the MYST (SAS/MOZ) family.</text>
</comment>
<dbReference type="PANTHER" id="PTHR10615:SF161">
    <property type="entry name" value="HISTONE ACETYLTRANSFERASE KAT7"/>
    <property type="match status" value="1"/>
</dbReference>
<dbReference type="InterPro" id="IPR050603">
    <property type="entry name" value="MYST_HAT"/>
</dbReference>
<dbReference type="GO" id="GO:0008270">
    <property type="term" value="F:zinc ion binding"/>
    <property type="evidence" value="ECO:0007669"/>
    <property type="project" value="UniProtKB-KW"/>
</dbReference>
<feature type="compositionally biased region" description="Basic and acidic residues" evidence="13">
    <location>
        <begin position="9"/>
        <end position="47"/>
    </location>
</feature>
<dbReference type="SMART" id="SM00249">
    <property type="entry name" value="PHD"/>
    <property type="match status" value="2"/>
</dbReference>
<proteinExistence type="inferred from homology"/>
<dbReference type="InterPro" id="IPR013083">
    <property type="entry name" value="Znf_RING/FYVE/PHD"/>
</dbReference>
<sequence length="763" mass="87442">EGVMSPAQRTKEAFKKDLQFDSTNRNRDRLRKRVEEGVTNKKEDGETGKQTYKKSLSPVKTRAPRVTIVSPINGGREEKRGKRSRTNTEKSDETKEERKEKRARSKSPSKEMKTVLKKSGEEVPERKNGRGRPVGWKKGMPGYLIFSGLQKAAPIQSAKKIERRIVNNIKKKYRREVTPCEEEETRGVGTRRKSAKISPMKTRAIQKKSEKEEKSMVARCVLCRSKEGEMQACAECRALYHLRKCCRYSEEAASHIEKGGRKRWLCARCTACALCNEYINDPHNVECRLCTVTFHGKCGDKTGKMIGGYFICDGCIKLTKNTNKGGEKEKDMIEQKEEEKKKKSEKIWQRGRKAKGWAFLVPENEVDEDKKRIEERDALYDQLMEQIVKGKNSGNPNSPSKYGMITSSPQKIKKVALQSDIDLFESAKAALAVERQTKRVAASDPCSPPSLPPSSHSLFTDSSSPSSSHSSMDTRHQWVYVGSKKDKMKSIYLSPYPQEIVESANVFICPFCLRANRDEDMFRIHQLQCTWNCPPGNEIYRDMDKKLSFFEVDGANERLYCRRVCLLGKLFISSKTLVDEVETFLFYVLVEHTNDGCEFVGYFSKEKNPSKNNNLSCILTLPSAMRSGYGRLLIDLSYELSRMERRIGSPEHPLSDLGLIAYKGFWRSSILCYLRSLRGTQVASVKQMSLATRIAPHDVINQLMRDGLLFYKDGMYFVNTEQRAYRMPLAMTRRKTIDHSKLKWEPMDVTHKHLDSSRINYYV</sequence>
<feature type="region of interest" description="Disordered" evidence="13">
    <location>
        <begin position="184"/>
        <end position="208"/>
    </location>
</feature>
<dbReference type="EMBL" id="BTSX01000002">
    <property type="protein sequence ID" value="GMS84205.1"/>
    <property type="molecule type" value="Genomic_DNA"/>
</dbReference>
<reference evidence="15" key="1">
    <citation type="submission" date="2023-10" db="EMBL/GenBank/DDBJ databases">
        <title>Genome assembly of Pristionchus species.</title>
        <authorList>
            <person name="Yoshida K."/>
            <person name="Sommer R.J."/>
        </authorList>
    </citation>
    <scope>NUCLEOTIDE SEQUENCE</scope>
    <source>
        <strain evidence="15">RS0144</strain>
    </source>
</reference>
<dbReference type="InterPro" id="IPR001965">
    <property type="entry name" value="Znf_PHD"/>
</dbReference>
<feature type="non-terminal residue" evidence="15">
    <location>
        <position position="1"/>
    </location>
</feature>
<dbReference type="GO" id="GO:0003682">
    <property type="term" value="F:chromatin binding"/>
    <property type="evidence" value="ECO:0007669"/>
    <property type="project" value="TreeGrafter"/>
</dbReference>
<dbReference type="GO" id="GO:0036409">
    <property type="term" value="C:histone H3-K14 acetyltransferase complex"/>
    <property type="evidence" value="ECO:0007669"/>
    <property type="project" value="TreeGrafter"/>
</dbReference>
<evidence type="ECO:0000256" key="7">
    <source>
        <dbReference type="ARBA" id="ARBA00022833"/>
    </source>
</evidence>
<dbReference type="InterPro" id="IPR036388">
    <property type="entry name" value="WH-like_DNA-bd_sf"/>
</dbReference>
<evidence type="ECO:0000256" key="12">
    <source>
        <dbReference type="RuleBase" id="RU361211"/>
    </source>
</evidence>
<feature type="compositionally biased region" description="Basic and acidic residues" evidence="13">
    <location>
        <begin position="325"/>
        <end position="345"/>
    </location>
</feature>
<evidence type="ECO:0000256" key="3">
    <source>
        <dbReference type="ARBA" id="ARBA00013184"/>
    </source>
</evidence>
<feature type="compositionally biased region" description="Low complexity" evidence="13">
    <location>
        <begin position="453"/>
        <end position="471"/>
    </location>
</feature>
<feature type="compositionally biased region" description="Basic and acidic residues" evidence="13">
    <location>
        <begin position="108"/>
        <end position="128"/>
    </location>
</feature>
<keyword evidence="16" id="KW-1185">Reference proteome</keyword>
<dbReference type="Gene3D" id="3.40.630.30">
    <property type="match status" value="1"/>
</dbReference>
<dbReference type="InterPro" id="IPR040706">
    <property type="entry name" value="Zf-MYST"/>
</dbReference>
<keyword evidence="7" id="KW-0862">Zinc</keyword>
<dbReference type="Gene3D" id="3.30.40.10">
    <property type="entry name" value="Zinc/RING finger domain, C3HC4 (zinc finger)"/>
    <property type="match status" value="1"/>
</dbReference>
<keyword evidence="9" id="KW-0007">Acetylation</keyword>
<keyword evidence="4" id="KW-0808">Transferase</keyword>
<comment type="subcellular location">
    <subcellularLocation>
        <location evidence="1 12">Nucleus</location>
    </subcellularLocation>
</comment>
<evidence type="ECO:0000313" key="15">
    <source>
        <dbReference type="EMBL" id="GMS84205.1"/>
    </source>
</evidence>
<dbReference type="PROSITE" id="PS51726">
    <property type="entry name" value="MYST_HAT"/>
    <property type="match status" value="1"/>
</dbReference>
<keyword evidence="8" id="KW-0156">Chromatin regulator</keyword>
<dbReference type="Pfam" id="PF17772">
    <property type="entry name" value="zf-MYST"/>
    <property type="match status" value="1"/>
</dbReference>
<dbReference type="Gene3D" id="3.30.60.60">
    <property type="entry name" value="N-acetyl transferase-like"/>
    <property type="match status" value="1"/>
</dbReference>
<dbReference type="Pfam" id="PF01853">
    <property type="entry name" value="MOZ_SAS"/>
    <property type="match status" value="1"/>
</dbReference>
<feature type="region of interest" description="Disordered" evidence="13">
    <location>
        <begin position="1"/>
        <end position="135"/>
    </location>
</feature>
<evidence type="ECO:0000256" key="5">
    <source>
        <dbReference type="ARBA" id="ARBA00022723"/>
    </source>
</evidence>